<dbReference type="Gene3D" id="2.30.110.10">
    <property type="entry name" value="Electron Transport, Fmn-binding Protein, Chain A"/>
    <property type="match status" value="1"/>
</dbReference>
<keyword evidence="3" id="KW-1185">Reference proteome</keyword>
<comment type="caution">
    <text evidence="2">The sequence shown here is derived from an EMBL/GenBank/DDBJ whole genome shotgun (WGS) entry which is preliminary data.</text>
</comment>
<feature type="region of interest" description="Disordered" evidence="1">
    <location>
        <begin position="1"/>
        <end position="28"/>
    </location>
</feature>
<evidence type="ECO:0000256" key="1">
    <source>
        <dbReference type="SAM" id="MobiDB-lite"/>
    </source>
</evidence>
<sequence>MAEPAHNPPLNYEASNTRTHPQASSSLPPEVVTCLENARFLHLATITNPTPTSPALPHVSLMNYTFLPGGSSSHPTSPLPPHPTIIMTTNHQSLKTQNLLHNPHVSLLVHDWVSHRPPTAGGAGGGRSGSPPAAATRSSLASLLLNINTSALSSISTTITGEAVFLDKGSPEEKWCKEAHLANNTFGDQAREEAGLFGGQPPSAPGALEGGRSAGSSSCYIEGEDVRVVIVRVREGRIADWKGGVKDWVVLDEDELQKRSRESRGDRSDDGTRGRTPQDQVTLVNGVAG</sequence>
<dbReference type="Proteomes" id="UP000606974">
    <property type="component" value="Unassembled WGS sequence"/>
</dbReference>
<evidence type="ECO:0000313" key="3">
    <source>
        <dbReference type="Proteomes" id="UP000606974"/>
    </source>
</evidence>
<dbReference type="PANTHER" id="PTHR28040:SF1">
    <property type="entry name" value="PYRIDOXAMINE 5'-PHOSPHATE OXIDASE YLR456W HOMOLOG-RELATED"/>
    <property type="match status" value="1"/>
</dbReference>
<accession>A0A8H7ARM3</accession>
<feature type="region of interest" description="Disordered" evidence="1">
    <location>
        <begin position="255"/>
        <end position="289"/>
    </location>
</feature>
<feature type="region of interest" description="Disordered" evidence="1">
    <location>
        <begin position="116"/>
        <end position="135"/>
    </location>
</feature>
<evidence type="ECO:0000313" key="2">
    <source>
        <dbReference type="EMBL" id="KAF7512269.1"/>
    </source>
</evidence>
<feature type="region of interest" description="Disordered" evidence="1">
    <location>
        <begin position="193"/>
        <end position="214"/>
    </location>
</feature>
<dbReference type="EMBL" id="JAACFV010000013">
    <property type="protein sequence ID" value="KAF7512269.1"/>
    <property type="molecule type" value="Genomic_DNA"/>
</dbReference>
<dbReference type="OrthoDB" id="5300823at2759"/>
<dbReference type="SUPFAM" id="SSF50475">
    <property type="entry name" value="FMN-binding split barrel"/>
    <property type="match status" value="1"/>
</dbReference>
<dbReference type="InterPro" id="IPR052841">
    <property type="entry name" value="PMP_oxidase-like"/>
</dbReference>
<dbReference type="GO" id="GO:0005737">
    <property type="term" value="C:cytoplasm"/>
    <property type="evidence" value="ECO:0007669"/>
    <property type="project" value="TreeGrafter"/>
</dbReference>
<name>A0A8H7ARM3_9EURO</name>
<evidence type="ECO:0008006" key="4">
    <source>
        <dbReference type="Google" id="ProtNLM"/>
    </source>
</evidence>
<dbReference type="AlphaFoldDB" id="A0A8H7ARM3"/>
<feature type="compositionally biased region" description="Polar residues" evidence="1">
    <location>
        <begin position="13"/>
        <end position="27"/>
    </location>
</feature>
<gene>
    <name evidence="2" type="ORF">GJ744_001837</name>
</gene>
<proteinExistence type="predicted"/>
<organism evidence="2 3">
    <name type="scientific">Endocarpon pusillum</name>
    <dbReference type="NCBI Taxonomy" id="364733"/>
    <lineage>
        <taxon>Eukaryota</taxon>
        <taxon>Fungi</taxon>
        <taxon>Dikarya</taxon>
        <taxon>Ascomycota</taxon>
        <taxon>Pezizomycotina</taxon>
        <taxon>Eurotiomycetes</taxon>
        <taxon>Chaetothyriomycetidae</taxon>
        <taxon>Verrucariales</taxon>
        <taxon>Verrucariaceae</taxon>
        <taxon>Endocarpon</taxon>
    </lineage>
</organism>
<protein>
    <recommendedName>
        <fullName evidence="4">Pyridoxamine 5'-phosphate oxidase putative domain-containing protein</fullName>
    </recommendedName>
</protein>
<dbReference type="GO" id="GO:0005634">
    <property type="term" value="C:nucleus"/>
    <property type="evidence" value="ECO:0007669"/>
    <property type="project" value="TreeGrafter"/>
</dbReference>
<dbReference type="PANTHER" id="PTHR28040">
    <property type="entry name" value="PYRIDOXAMINE 5'-PHOSPHATE OXIDASE YLR456W HOMOLOG-RELATED"/>
    <property type="match status" value="1"/>
</dbReference>
<reference evidence="2" key="1">
    <citation type="submission" date="2020-02" db="EMBL/GenBank/DDBJ databases">
        <authorList>
            <person name="Palmer J.M."/>
        </authorList>
    </citation>
    <scope>NUCLEOTIDE SEQUENCE</scope>
    <source>
        <strain evidence="2">EPUS1.4</strain>
        <tissue evidence="2">Thallus</tissue>
    </source>
</reference>
<feature type="compositionally biased region" description="Basic and acidic residues" evidence="1">
    <location>
        <begin position="256"/>
        <end position="273"/>
    </location>
</feature>
<dbReference type="InterPro" id="IPR012349">
    <property type="entry name" value="Split_barrel_FMN-bd"/>
</dbReference>